<dbReference type="PANTHER" id="PTHR43828:SF3">
    <property type="entry name" value="CHROMO DOMAIN-CONTAINING PROTEIN"/>
    <property type="match status" value="1"/>
</dbReference>
<keyword evidence="6" id="KW-1185">Reference proteome</keyword>
<dbReference type="PROSITE" id="PS50088">
    <property type="entry name" value="ANK_REPEAT"/>
    <property type="match status" value="1"/>
</dbReference>
<dbReference type="Proteomes" id="UP000838763">
    <property type="component" value="Unassembled WGS sequence"/>
</dbReference>
<sequence>MRAVTVTNSMELTSFPELLDVLGGTLEIRDNKGRTVLHHIAVTSAVKGRNAASRYYLESLLEWIVRQGSVPSSQQATNGLNGHSSSAPNSSQQQPPPKMGLAKFMAEIVNAQDNAGDTALNIAAKNGNRSVISQLLEIGADNKTANRSGLCPLDFGVGVDGPSENGAHGDANNDASRFVGSSQRSKESRDQIIHSISTLLDQTSAEFQNELKTKQASLDNLHSSIRATSSQISDQLGRQQIVNLSHAREDGQGTKGAEAASAWETELGAALEAATDNTSYFPSANLIRTRTKAVSGRNDATRKMVQALKGRSREVEFKYRRIVSLCTAVPEGDIDVVIDSLLRAVESEKESWRLVA</sequence>
<dbReference type="GO" id="GO:0003713">
    <property type="term" value="F:transcription coactivator activity"/>
    <property type="evidence" value="ECO:0007669"/>
    <property type="project" value="TreeGrafter"/>
</dbReference>
<proteinExistence type="predicted"/>
<protein>
    <recommendedName>
        <fullName evidence="7">Ankyrin</fullName>
    </recommendedName>
</protein>
<feature type="compositionally biased region" description="Polar residues" evidence="4">
    <location>
        <begin position="72"/>
        <end position="83"/>
    </location>
</feature>
<name>A0A9P1H0C0_9PEZI</name>
<dbReference type="InterPro" id="IPR002110">
    <property type="entry name" value="Ankyrin_rpt"/>
</dbReference>
<comment type="caution">
    <text evidence="5">The sequence shown here is derived from an EMBL/GenBank/DDBJ whole genome shotgun (WGS) entry which is preliminary data.</text>
</comment>
<evidence type="ECO:0000313" key="6">
    <source>
        <dbReference type="Proteomes" id="UP000838763"/>
    </source>
</evidence>
<evidence type="ECO:0000256" key="3">
    <source>
        <dbReference type="PROSITE-ProRule" id="PRU00023"/>
    </source>
</evidence>
<dbReference type="PROSITE" id="PS50297">
    <property type="entry name" value="ANK_REP_REGION"/>
    <property type="match status" value="1"/>
</dbReference>
<dbReference type="Gene3D" id="1.25.40.20">
    <property type="entry name" value="Ankyrin repeat-containing domain"/>
    <property type="match status" value="1"/>
</dbReference>
<dbReference type="PANTHER" id="PTHR43828">
    <property type="entry name" value="ASPARAGINASE"/>
    <property type="match status" value="1"/>
</dbReference>
<feature type="region of interest" description="Disordered" evidence="4">
    <location>
        <begin position="72"/>
        <end position="98"/>
    </location>
</feature>
<evidence type="ECO:0008006" key="7">
    <source>
        <dbReference type="Google" id="ProtNLM"/>
    </source>
</evidence>
<evidence type="ECO:0000256" key="2">
    <source>
        <dbReference type="ARBA" id="ARBA00023043"/>
    </source>
</evidence>
<dbReference type="AlphaFoldDB" id="A0A9P1H0C0"/>
<gene>
    <name evidence="5" type="ORF">PPNO1_LOCUS2861</name>
</gene>
<dbReference type="Pfam" id="PF00023">
    <property type="entry name" value="Ank"/>
    <property type="match status" value="1"/>
</dbReference>
<evidence type="ECO:0000313" key="5">
    <source>
        <dbReference type="EMBL" id="CAI4213108.1"/>
    </source>
</evidence>
<evidence type="ECO:0000256" key="4">
    <source>
        <dbReference type="SAM" id="MobiDB-lite"/>
    </source>
</evidence>
<dbReference type="GO" id="GO:0045944">
    <property type="term" value="P:positive regulation of transcription by RNA polymerase II"/>
    <property type="evidence" value="ECO:0007669"/>
    <property type="project" value="UniProtKB-ARBA"/>
</dbReference>
<dbReference type="OrthoDB" id="6718656at2759"/>
<feature type="compositionally biased region" description="Low complexity" evidence="4">
    <location>
        <begin position="84"/>
        <end position="93"/>
    </location>
</feature>
<evidence type="ECO:0000256" key="1">
    <source>
        <dbReference type="ARBA" id="ARBA00022737"/>
    </source>
</evidence>
<dbReference type="InterPro" id="IPR036770">
    <property type="entry name" value="Ankyrin_rpt-contain_sf"/>
</dbReference>
<dbReference type="GO" id="GO:0030907">
    <property type="term" value="C:MBF transcription complex"/>
    <property type="evidence" value="ECO:0007669"/>
    <property type="project" value="TreeGrafter"/>
</dbReference>
<accession>A0A9P1H0C0</accession>
<feature type="region of interest" description="Disordered" evidence="4">
    <location>
        <begin position="163"/>
        <end position="189"/>
    </location>
</feature>
<dbReference type="GO" id="GO:0033309">
    <property type="term" value="C:SBF transcription complex"/>
    <property type="evidence" value="ECO:0007669"/>
    <property type="project" value="TreeGrafter"/>
</dbReference>
<feature type="compositionally biased region" description="Polar residues" evidence="4">
    <location>
        <begin position="173"/>
        <end position="183"/>
    </location>
</feature>
<dbReference type="SUPFAM" id="SSF48403">
    <property type="entry name" value="Ankyrin repeat"/>
    <property type="match status" value="1"/>
</dbReference>
<keyword evidence="1" id="KW-0677">Repeat</keyword>
<dbReference type="EMBL" id="CALLCH030000007">
    <property type="protein sequence ID" value="CAI4213108.1"/>
    <property type="molecule type" value="Genomic_DNA"/>
</dbReference>
<keyword evidence="2 3" id="KW-0040">ANK repeat</keyword>
<reference evidence="5" key="1">
    <citation type="submission" date="2022-11" db="EMBL/GenBank/DDBJ databases">
        <authorList>
            <person name="Scott C."/>
            <person name="Bruce N."/>
        </authorList>
    </citation>
    <scope>NUCLEOTIDE SEQUENCE</scope>
</reference>
<organism evidence="5 6">
    <name type="scientific">Parascedosporium putredinis</name>
    <dbReference type="NCBI Taxonomy" id="1442378"/>
    <lineage>
        <taxon>Eukaryota</taxon>
        <taxon>Fungi</taxon>
        <taxon>Dikarya</taxon>
        <taxon>Ascomycota</taxon>
        <taxon>Pezizomycotina</taxon>
        <taxon>Sordariomycetes</taxon>
        <taxon>Hypocreomycetidae</taxon>
        <taxon>Microascales</taxon>
        <taxon>Microascaceae</taxon>
        <taxon>Parascedosporium</taxon>
    </lineage>
</organism>
<feature type="repeat" description="ANK" evidence="3">
    <location>
        <begin position="115"/>
        <end position="147"/>
    </location>
</feature>
<dbReference type="InterPro" id="IPR051642">
    <property type="entry name" value="SWI6-like"/>
</dbReference>